<reference evidence="1" key="1">
    <citation type="journal article" date="2014" name="Int. J. Syst. Evol. Microbiol.">
        <title>Complete genome sequence of Corynebacterium casei LMG S-19264T (=DSM 44701T), isolated from a smear-ripened cheese.</title>
        <authorList>
            <consortium name="US DOE Joint Genome Institute (JGI-PGF)"/>
            <person name="Walter F."/>
            <person name="Albersmeier A."/>
            <person name="Kalinowski J."/>
            <person name="Ruckert C."/>
        </authorList>
    </citation>
    <scope>NUCLEOTIDE SEQUENCE</scope>
    <source>
        <strain evidence="1">JCM 12289</strain>
    </source>
</reference>
<dbReference type="Proteomes" id="UP001500962">
    <property type="component" value="Unassembled WGS sequence"/>
</dbReference>
<sequence>MMDTNDIDAGTDVYDVNGEEVGTIADVENDTAYVDLDPGLTDEVKANLGFGDTDDDTYALRDEMVDTVDDDGIHLQGTH</sequence>
<evidence type="ECO:0000313" key="2">
    <source>
        <dbReference type="EMBL" id="UOO95785.1"/>
    </source>
</evidence>
<dbReference type="AlphaFoldDB" id="A0AAV3SM43"/>
<accession>A0AAV3SM43</accession>
<organism evidence="1 4">
    <name type="scientific">Halococcus dombrowskii</name>
    <dbReference type="NCBI Taxonomy" id="179637"/>
    <lineage>
        <taxon>Archaea</taxon>
        <taxon>Methanobacteriati</taxon>
        <taxon>Methanobacteriota</taxon>
        <taxon>Stenosarchaea group</taxon>
        <taxon>Halobacteria</taxon>
        <taxon>Halobacteriales</taxon>
        <taxon>Halococcaceae</taxon>
        <taxon>Halococcus</taxon>
    </lineage>
</organism>
<gene>
    <name evidence="1" type="ORF">GCM10008985_35650</name>
    <name evidence="2" type="ORF">MUK72_03520</name>
</gene>
<reference evidence="1" key="3">
    <citation type="submission" date="2023-12" db="EMBL/GenBank/DDBJ databases">
        <authorList>
            <person name="Sun Q."/>
            <person name="Inoue M."/>
        </authorList>
    </citation>
    <scope>NUCLEOTIDE SEQUENCE</scope>
    <source>
        <strain evidence="1">JCM 12289</strain>
    </source>
</reference>
<evidence type="ECO:0000313" key="4">
    <source>
        <dbReference type="Proteomes" id="UP001500962"/>
    </source>
</evidence>
<dbReference type="KEGG" id="hdo:MUK72_03520"/>
<keyword evidence="3" id="KW-1185">Reference proteome</keyword>
<proteinExistence type="predicted"/>
<evidence type="ECO:0000313" key="1">
    <source>
        <dbReference type="EMBL" id="GAA0476189.1"/>
    </source>
</evidence>
<evidence type="ECO:0008006" key="5">
    <source>
        <dbReference type="Google" id="ProtNLM"/>
    </source>
</evidence>
<dbReference type="EMBL" id="BAAADN010000087">
    <property type="protein sequence ID" value="GAA0476189.1"/>
    <property type="molecule type" value="Genomic_DNA"/>
</dbReference>
<dbReference type="EMBL" id="CP095005">
    <property type="protein sequence ID" value="UOO95785.1"/>
    <property type="molecule type" value="Genomic_DNA"/>
</dbReference>
<reference evidence="2" key="2">
    <citation type="submission" date="2022-04" db="EMBL/GenBank/DDBJ databases">
        <title>Sequencing and genomic assembly of Halococcus dombrowskii.</title>
        <authorList>
            <person name="Lim S.W."/>
            <person name="MacLea K.S."/>
        </authorList>
    </citation>
    <scope>NUCLEOTIDE SEQUENCE</scope>
    <source>
        <strain evidence="2">H4</strain>
    </source>
</reference>
<evidence type="ECO:0000313" key="3">
    <source>
        <dbReference type="Proteomes" id="UP000830542"/>
    </source>
</evidence>
<dbReference type="Proteomes" id="UP000830542">
    <property type="component" value="Chromosome"/>
</dbReference>
<protein>
    <recommendedName>
        <fullName evidence="5">PRC-barrel domain-containing protein</fullName>
    </recommendedName>
</protein>
<name>A0AAV3SM43_HALDO</name>